<gene>
    <name evidence="3" type="ORF">QJS10_CPA02g01157</name>
</gene>
<dbReference type="EMBL" id="JAUJYO010000002">
    <property type="protein sequence ID" value="KAK1322659.1"/>
    <property type="molecule type" value="Genomic_DNA"/>
</dbReference>
<dbReference type="Proteomes" id="UP001180020">
    <property type="component" value="Unassembled WGS sequence"/>
</dbReference>
<evidence type="ECO:0000313" key="3">
    <source>
        <dbReference type="EMBL" id="KAK1322659.1"/>
    </source>
</evidence>
<reference evidence="3" key="1">
    <citation type="journal article" date="2023" name="Nat. Commun.">
        <title>Diploid and tetraploid genomes of Acorus and the evolution of monocots.</title>
        <authorList>
            <person name="Ma L."/>
            <person name="Liu K.W."/>
            <person name="Li Z."/>
            <person name="Hsiao Y.Y."/>
            <person name="Qi Y."/>
            <person name="Fu T."/>
            <person name="Tang G.D."/>
            <person name="Zhang D."/>
            <person name="Sun W.H."/>
            <person name="Liu D.K."/>
            <person name="Li Y."/>
            <person name="Chen G.Z."/>
            <person name="Liu X.D."/>
            <person name="Liao X.Y."/>
            <person name="Jiang Y.T."/>
            <person name="Yu X."/>
            <person name="Hao Y."/>
            <person name="Huang J."/>
            <person name="Zhao X.W."/>
            <person name="Ke S."/>
            <person name="Chen Y.Y."/>
            <person name="Wu W.L."/>
            <person name="Hsu J.L."/>
            <person name="Lin Y.F."/>
            <person name="Huang M.D."/>
            <person name="Li C.Y."/>
            <person name="Huang L."/>
            <person name="Wang Z.W."/>
            <person name="Zhao X."/>
            <person name="Zhong W.Y."/>
            <person name="Peng D.H."/>
            <person name="Ahmad S."/>
            <person name="Lan S."/>
            <person name="Zhang J.S."/>
            <person name="Tsai W.C."/>
            <person name="Van de Peer Y."/>
            <person name="Liu Z.J."/>
        </authorList>
    </citation>
    <scope>NUCLEOTIDE SEQUENCE</scope>
    <source>
        <strain evidence="3">CP</strain>
    </source>
</reference>
<keyword evidence="2" id="KW-0677">Repeat</keyword>
<dbReference type="Gene3D" id="1.25.40.10">
    <property type="entry name" value="Tetratricopeptide repeat domain"/>
    <property type="match status" value="1"/>
</dbReference>
<dbReference type="InterPro" id="IPR002885">
    <property type="entry name" value="PPR_rpt"/>
</dbReference>
<evidence type="ECO:0000256" key="2">
    <source>
        <dbReference type="ARBA" id="ARBA00022737"/>
    </source>
</evidence>
<comment type="caution">
    <text evidence="3">The sequence shown here is derived from an EMBL/GenBank/DDBJ whole genome shotgun (WGS) entry which is preliminary data.</text>
</comment>
<keyword evidence="4" id="KW-1185">Reference proteome</keyword>
<evidence type="ECO:0000256" key="1">
    <source>
        <dbReference type="ARBA" id="ARBA00007626"/>
    </source>
</evidence>
<sequence>MNVPPREPLFTSLVNVLCEHKHVIEAEELYFKRRDFPVYIETHNMILRGYTKLGWWRKCREFWTLLSSRGSVDGHDRSIRFFREMIDNGCRPNVATYNNILK</sequence>
<organism evidence="3 4">
    <name type="scientific">Acorus calamus</name>
    <name type="common">Sweet flag</name>
    <dbReference type="NCBI Taxonomy" id="4465"/>
    <lineage>
        <taxon>Eukaryota</taxon>
        <taxon>Viridiplantae</taxon>
        <taxon>Streptophyta</taxon>
        <taxon>Embryophyta</taxon>
        <taxon>Tracheophyta</taxon>
        <taxon>Spermatophyta</taxon>
        <taxon>Magnoliopsida</taxon>
        <taxon>Liliopsida</taxon>
        <taxon>Acoraceae</taxon>
        <taxon>Acorus</taxon>
    </lineage>
</organism>
<dbReference type="NCBIfam" id="TIGR00756">
    <property type="entry name" value="PPR"/>
    <property type="match status" value="1"/>
</dbReference>
<dbReference type="PANTHER" id="PTHR47938">
    <property type="entry name" value="RESPIRATORY COMPLEX I CHAPERONE (CIA84), PUTATIVE (AFU_ORTHOLOGUE AFUA_2G06020)-RELATED"/>
    <property type="match status" value="1"/>
</dbReference>
<proteinExistence type="inferred from homology"/>
<evidence type="ECO:0000313" key="4">
    <source>
        <dbReference type="Proteomes" id="UP001180020"/>
    </source>
</evidence>
<name>A0AAV9FC35_ACOCL</name>
<dbReference type="Pfam" id="PF01535">
    <property type="entry name" value="PPR"/>
    <property type="match status" value="2"/>
</dbReference>
<reference evidence="3" key="2">
    <citation type="submission" date="2023-06" db="EMBL/GenBank/DDBJ databases">
        <authorList>
            <person name="Ma L."/>
            <person name="Liu K.-W."/>
            <person name="Li Z."/>
            <person name="Hsiao Y.-Y."/>
            <person name="Qi Y."/>
            <person name="Fu T."/>
            <person name="Tang G."/>
            <person name="Zhang D."/>
            <person name="Sun W.-H."/>
            <person name="Liu D.-K."/>
            <person name="Li Y."/>
            <person name="Chen G.-Z."/>
            <person name="Liu X.-D."/>
            <person name="Liao X.-Y."/>
            <person name="Jiang Y.-T."/>
            <person name="Yu X."/>
            <person name="Hao Y."/>
            <person name="Huang J."/>
            <person name="Zhao X.-W."/>
            <person name="Ke S."/>
            <person name="Chen Y.-Y."/>
            <person name="Wu W.-L."/>
            <person name="Hsu J.-L."/>
            <person name="Lin Y.-F."/>
            <person name="Huang M.-D."/>
            <person name="Li C.-Y."/>
            <person name="Huang L."/>
            <person name="Wang Z.-W."/>
            <person name="Zhao X."/>
            <person name="Zhong W.-Y."/>
            <person name="Peng D.-H."/>
            <person name="Ahmad S."/>
            <person name="Lan S."/>
            <person name="Zhang J.-S."/>
            <person name="Tsai W.-C."/>
            <person name="Van De Peer Y."/>
            <person name="Liu Z.-J."/>
        </authorList>
    </citation>
    <scope>NUCLEOTIDE SEQUENCE</scope>
    <source>
        <strain evidence="3">CP</strain>
        <tissue evidence="3">Leaves</tissue>
    </source>
</reference>
<comment type="similarity">
    <text evidence="1">Belongs to the PPR family. P subfamily.</text>
</comment>
<dbReference type="GO" id="GO:0003729">
    <property type="term" value="F:mRNA binding"/>
    <property type="evidence" value="ECO:0007669"/>
    <property type="project" value="TreeGrafter"/>
</dbReference>
<dbReference type="AlphaFoldDB" id="A0AAV9FC35"/>
<dbReference type="PANTHER" id="PTHR47938:SF35">
    <property type="entry name" value="PENTATRICOPEPTIDE REPEAT-CONTAINING PROTEIN 4, MITOCHONDRIAL-RELATED"/>
    <property type="match status" value="1"/>
</dbReference>
<accession>A0AAV9FC35</accession>
<dbReference type="InterPro" id="IPR011990">
    <property type="entry name" value="TPR-like_helical_dom_sf"/>
</dbReference>
<protein>
    <submittedName>
        <fullName evidence="3">Pentatricopeptide repeat-containing protein</fullName>
    </submittedName>
</protein>